<dbReference type="GO" id="GO:0043022">
    <property type="term" value="F:ribosome binding"/>
    <property type="evidence" value="ECO:0007669"/>
    <property type="project" value="TreeGrafter"/>
</dbReference>
<dbReference type="PANTHER" id="PTHR47814:SF1">
    <property type="entry name" value="PEPTIDYL-TRNA HYDROLASE ARFB"/>
    <property type="match status" value="1"/>
</dbReference>
<dbReference type="PANTHER" id="PTHR47814">
    <property type="entry name" value="PEPTIDYL-TRNA HYDROLASE ARFB"/>
    <property type="match status" value="1"/>
</dbReference>
<dbReference type="Gene3D" id="3.30.160.20">
    <property type="match status" value="1"/>
</dbReference>
<dbReference type="GO" id="GO:0004045">
    <property type="term" value="F:peptidyl-tRNA hydrolase activity"/>
    <property type="evidence" value="ECO:0007669"/>
    <property type="project" value="UniProtKB-EC"/>
</dbReference>
<organism evidence="4 5">
    <name type="scientific">Nesterenkonia alkaliphila</name>
    <dbReference type="NCBI Taxonomy" id="1463631"/>
    <lineage>
        <taxon>Bacteria</taxon>
        <taxon>Bacillati</taxon>
        <taxon>Actinomycetota</taxon>
        <taxon>Actinomycetes</taxon>
        <taxon>Micrococcales</taxon>
        <taxon>Micrococcaceae</taxon>
        <taxon>Nesterenkonia</taxon>
    </lineage>
</organism>
<feature type="domain" description="Prokaryotic-type class I peptide chain release factors" evidence="3">
    <location>
        <begin position="17"/>
        <end position="140"/>
    </location>
</feature>
<protein>
    <submittedName>
        <fullName evidence="4">Aminoacyl-tRNA hydrolase</fullName>
        <ecNumber evidence="4">3.1.1.29</ecNumber>
    </submittedName>
</protein>
<keyword evidence="4" id="KW-0378">Hydrolase</keyword>
<evidence type="ECO:0000256" key="1">
    <source>
        <dbReference type="ARBA" id="ARBA00010835"/>
    </source>
</evidence>
<evidence type="ECO:0000259" key="3">
    <source>
        <dbReference type="Pfam" id="PF00472"/>
    </source>
</evidence>
<sequence length="146" mass="16162">MEDLHITAGPGAPQGLTVPAGELLERFSHASGPGGQGVNTTDSRVQLSLDIGATSALTEVQRARALEHLRARLSGTVLTISTAEHRSQLRNRIEARRRLSELLRESVAPAVRRRPTKRTRGSHRRRLEQKSARSKIKQSRRRPPLS</sequence>
<evidence type="ECO:0000313" key="5">
    <source>
        <dbReference type="Proteomes" id="UP000460157"/>
    </source>
</evidence>
<dbReference type="InterPro" id="IPR045853">
    <property type="entry name" value="Pep_chain_release_fac_I_sf"/>
</dbReference>
<dbReference type="NCBIfam" id="NF006718">
    <property type="entry name" value="PRK09256.1"/>
    <property type="match status" value="1"/>
</dbReference>
<dbReference type="GO" id="GO:0003747">
    <property type="term" value="F:translation release factor activity"/>
    <property type="evidence" value="ECO:0007669"/>
    <property type="project" value="InterPro"/>
</dbReference>
<gene>
    <name evidence="4" type="ORF">GNZ21_11165</name>
</gene>
<dbReference type="SUPFAM" id="SSF75620">
    <property type="entry name" value="Release factor"/>
    <property type="match status" value="1"/>
</dbReference>
<comment type="similarity">
    <text evidence="1">Belongs to the prokaryotic/mitochondrial release factor family.</text>
</comment>
<dbReference type="EMBL" id="WRPM01000078">
    <property type="protein sequence ID" value="MVT26910.1"/>
    <property type="molecule type" value="Genomic_DNA"/>
</dbReference>
<accession>A0A7K1UKA7</accession>
<evidence type="ECO:0000313" key="4">
    <source>
        <dbReference type="EMBL" id="MVT26910.1"/>
    </source>
</evidence>
<dbReference type="GO" id="GO:0072344">
    <property type="term" value="P:rescue of stalled ribosome"/>
    <property type="evidence" value="ECO:0007669"/>
    <property type="project" value="TreeGrafter"/>
</dbReference>
<dbReference type="Proteomes" id="UP000460157">
    <property type="component" value="Unassembled WGS sequence"/>
</dbReference>
<feature type="compositionally biased region" description="Basic residues" evidence="2">
    <location>
        <begin position="111"/>
        <end position="146"/>
    </location>
</feature>
<proteinExistence type="inferred from homology"/>
<name>A0A7K1UKA7_9MICC</name>
<comment type="caution">
    <text evidence="4">The sequence shown here is derived from an EMBL/GenBank/DDBJ whole genome shotgun (WGS) entry which is preliminary data.</text>
</comment>
<evidence type="ECO:0000256" key="2">
    <source>
        <dbReference type="SAM" id="MobiDB-lite"/>
    </source>
</evidence>
<feature type="region of interest" description="Disordered" evidence="2">
    <location>
        <begin position="106"/>
        <end position="146"/>
    </location>
</feature>
<keyword evidence="5" id="KW-1185">Reference proteome</keyword>
<reference evidence="4 5" key="1">
    <citation type="submission" date="2019-12" db="EMBL/GenBank/DDBJ databases">
        <title>Nesterenkonia muleiensis sp. nov., a novel actinobacterium isolated from sap of Populus euphratica.</title>
        <authorList>
            <person name="Wang R."/>
        </authorList>
    </citation>
    <scope>NUCLEOTIDE SEQUENCE [LARGE SCALE GENOMIC DNA]</scope>
    <source>
        <strain evidence="4 5">F10</strain>
    </source>
</reference>
<dbReference type="AlphaFoldDB" id="A0A7K1UKA7"/>
<dbReference type="EC" id="3.1.1.29" evidence="4"/>
<dbReference type="Pfam" id="PF00472">
    <property type="entry name" value="RF-1"/>
    <property type="match status" value="1"/>
</dbReference>
<dbReference type="InterPro" id="IPR000352">
    <property type="entry name" value="Pep_chain_release_fac_I"/>
</dbReference>